<dbReference type="Pfam" id="PF09838">
    <property type="entry name" value="DUF2065"/>
    <property type="match status" value="1"/>
</dbReference>
<keyword evidence="1" id="KW-1133">Transmembrane helix</keyword>
<organism evidence="2 3">
    <name type="scientific">Halovulum marinum</name>
    <dbReference type="NCBI Taxonomy" id="2662447"/>
    <lineage>
        <taxon>Bacteria</taxon>
        <taxon>Pseudomonadati</taxon>
        <taxon>Pseudomonadota</taxon>
        <taxon>Alphaproteobacteria</taxon>
        <taxon>Rhodobacterales</taxon>
        <taxon>Paracoccaceae</taxon>
        <taxon>Halovulum</taxon>
    </lineage>
</organism>
<keyword evidence="3" id="KW-1185">Reference proteome</keyword>
<evidence type="ECO:0000256" key="1">
    <source>
        <dbReference type="SAM" id="Phobius"/>
    </source>
</evidence>
<dbReference type="RefSeq" id="WP_154446607.1">
    <property type="nucleotide sequence ID" value="NZ_WIND01000007.1"/>
</dbReference>
<feature type="transmembrane region" description="Helical" evidence="1">
    <location>
        <begin position="45"/>
        <end position="61"/>
    </location>
</feature>
<proteinExistence type="predicted"/>
<feature type="transmembrane region" description="Helical" evidence="1">
    <location>
        <begin position="6"/>
        <end position="24"/>
    </location>
</feature>
<evidence type="ECO:0000313" key="3">
    <source>
        <dbReference type="Proteomes" id="UP000474957"/>
    </source>
</evidence>
<dbReference type="PANTHER" id="PTHR38602">
    <property type="entry name" value="INNER MEMBRANE PROTEIN-RELATED"/>
    <property type="match status" value="1"/>
</dbReference>
<reference evidence="2 3" key="1">
    <citation type="submission" date="2019-10" db="EMBL/GenBank/DDBJ databases">
        <title>Cognatihalovulum marinum gen. nov. sp. nov., a new member of the family Rhodobacteraceae isolated from deep seawater of the Northwest Indian Ocean.</title>
        <authorList>
            <person name="Ruan C."/>
            <person name="Wang J."/>
            <person name="Zheng X."/>
            <person name="Song L."/>
            <person name="Zhu Y."/>
            <person name="Huang Y."/>
            <person name="Lu Z."/>
            <person name="Du W."/>
            <person name="Huang L."/>
            <person name="Dai X."/>
        </authorList>
    </citation>
    <scope>NUCLEOTIDE SEQUENCE [LARGE SCALE GENOMIC DNA]</scope>
    <source>
        <strain evidence="2 3">2CG4</strain>
    </source>
</reference>
<dbReference type="PANTHER" id="PTHR38602:SF1">
    <property type="entry name" value="INNER MEMBRANE PROTEIN"/>
    <property type="match status" value="1"/>
</dbReference>
<gene>
    <name evidence="2" type="ORF">GE300_10895</name>
</gene>
<dbReference type="InterPro" id="IPR019201">
    <property type="entry name" value="DUF2065"/>
</dbReference>
<evidence type="ECO:0000313" key="2">
    <source>
        <dbReference type="EMBL" id="MSU90117.1"/>
    </source>
</evidence>
<dbReference type="EMBL" id="WIND01000007">
    <property type="protein sequence ID" value="MSU90117.1"/>
    <property type="molecule type" value="Genomic_DNA"/>
</dbReference>
<dbReference type="AlphaFoldDB" id="A0A6L5Z0P8"/>
<dbReference type="Proteomes" id="UP000474957">
    <property type="component" value="Unassembled WGS sequence"/>
</dbReference>
<protein>
    <submittedName>
        <fullName evidence="2">DUF2065 family protein</fullName>
    </submittedName>
</protein>
<keyword evidence="1" id="KW-0472">Membrane</keyword>
<keyword evidence="1" id="KW-0812">Transmembrane</keyword>
<comment type="caution">
    <text evidence="2">The sequence shown here is derived from an EMBL/GenBank/DDBJ whole genome shotgun (WGS) entry which is preliminary data.</text>
</comment>
<sequence>MTWSDLLTGLGIAAVIEGLVLALAPSRMDEVLAALRRMPPESRRSLGLGVVALGVVLVWIARG</sequence>
<accession>A0A6L5Z0P8</accession>
<name>A0A6L5Z0P8_9RHOB</name>